<keyword evidence="3" id="KW-1185">Reference proteome</keyword>
<dbReference type="EMBL" id="CADEAL010003334">
    <property type="protein sequence ID" value="CAB1444284.1"/>
    <property type="molecule type" value="Genomic_DNA"/>
</dbReference>
<comment type="caution">
    <text evidence="2">The sequence shown here is derived from an EMBL/GenBank/DDBJ whole genome shotgun (WGS) entry which is preliminary data.</text>
</comment>
<proteinExistence type="predicted"/>
<sequence>MPWWDEFTPSSAHVTCALLSALEQASEPPPDLTCDCDLPVECAVPLNCGRSVKRGRGSRCVTADTTPALLCLTSLFLSGIHTLHSTWLLSKASLSISGPSIPHQFPPPSPLCPLLRTHSCPALYRGPDPSYSRPGPESANPPRPQRRLQPQVPASGLELFTFSPTQLLSPSPAVQRGMRSRAAVDQWAAGANACLAVAGHLLAPCLQYGQVLVSAVSRLISAAAASPSPPPPHPVLSSQVSLPPPPSPRQM</sequence>
<gene>
    <name evidence="2" type="ORF">PLEPLA_LOCUS32000</name>
</gene>
<dbReference type="AlphaFoldDB" id="A0A9N7YZJ8"/>
<reference evidence="2" key="1">
    <citation type="submission" date="2020-03" db="EMBL/GenBank/DDBJ databases">
        <authorList>
            <person name="Weist P."/>
        </authorList>
    </citation>
    <scope>NUCLEOTIDE SEQUENCE</scope>
</reference>
<organism evidence="2 3">
    <name type="scientific">Pleuronectes platessa</name>
    <name type="common">European plaice</name>
    <dbReference type="NCBI Taxonomy" id="8262"/>
    <lineage>
        <taxon>Eukaryota</taxon>
        <taxon>Metazoa</taxon>
        <taxon>Chordata</taxon>
        <taxon>Craniata</taxon>
        <taxon>Vertebrata</taxon>
        <taxon>Euteleostomi</taxon>
        <taxon>Actinopterygii</taxon>
        <taxon>Neopterygii</taxon>
        <taxon>Teleostei</taxon>
        <taxon>Neoteleostei</taxon>
        <taxon>Acanthomorphata</taxon>
        <taxon>Carangaria</taxon>
        <taxon>Pleuronectiformes</taxon>
        <taxon>Pleuronectoidei</taxon>
        <taxon>Pleuronectidae</taxon>
        <taxon>Pleuronectes</taxon>
    </lineage>
</organism>
<feature type="compositionally biased region" description="Pro residues" evidence="1">
    <location>
        <begin position="242"/>
        <end position="251"/>
    </location>
</feature>
<evidence type="ECO:0000313" key="3">
    <source>
        <dbReference type="Proteomes" id="UP001153269"/>
    </source>
</evidence>
<dbReference type="Proteomes" id="UP001153269">
    <property type="component" value="Unassembled WGS sequence"/>
</dbReference>
<feature type="region of interest" description="Disordered" evidence="1">
    <location>
        <begin position="223"/>
        <end position="251"/>
    </location>
</feature>
<name>A0A9N7YZJ8_PLEPL</name>
<feature type="region of interest" description="Disordered" evidence="1">
    <location>
        <begin position="126"/>
        <end position="149"/>
    </location>
</feature>
<protein>
    <submittedName>
        <fullName evidence="2">Uncharacterized protein</fullName>
    </submittedName>
</protein>
<accession>A0A9N7YZJ8</accession>
<evidence type="ECO:0000256" key="1">
    <source>
        <dbReference type="SAM" id="MobiDB-lite"/>
    </source>
</evidence>
<evidence type="ECO:0000313" key="2">
    <source>
        <dbReference type="EMBL" id="CAB1444284.1"/>
    </source>
</evidence>